<comment type="caution">
    <text evidence="1">The sequence shown here is derived from an EMBL/GenBank/DDBJ whole genome shotgun (WGS) entry which is preliminary data.</text>
</comment>
<dbReference type="AlphaFoldDB" id="A0AAN8SD88"/>
<proteinExistence type="predicted"/>
<evidence type="ECO:0000313" key="2">
    <source>
        <dbReference type="Proteomes" id="UP001372834"/>
    </source>
</evidence>
<name>A0AAN8SD88_POLSC</name>
<organism evidence="1 2">
    <name type="scientific">Polyplax serrata</name>
    <name type="common">Common mouse louse</name>
    <dbReference type="NCBI Taxonomy" id="468196"/>
    <lineage>
        <taxon>Eukaryota</taxon>
        <taxon>Metazoa</taxon>
        <taxon>Ecdysozoa</taxon>
        <taxon>Arthropoda</taxon>
        <taxon>Hexapoda</taxon>
        <taxon>Insecta</taxon>
        <taxon>Pterygota</taxon>
        <taxon>Neoptera</taxon>
        <taxon>Paraneoptera</taxon>
        <taxon>Psocodea</taxon>
        <taxon>Troctomorpha</taxon>
        <taxon>Phthiraptera</taxon>
        <taxon>Anoplura</taxon>
        <taxon>Polyplacidae</taxon>
        <taxon>Polyplax</taxon>
    </lineage>
</organism>
<protein>
    <submittedName>
        <fullName evidence="1">Uncharacterized protein</fullName>
    </submittedName>
</protein>
<reference evidence="1 2" key="1">
    <citation type="submission" date="2023-10" db="EMBL/GenBank/DDBJ databases">
        <title>Genomes of two closely related lineages of the louse Polyplax serrata with different host specificities.</title>
        <authorList>
            <person name="Martinu J."/>
            <person name="Tarabai H."/>
            <person name="Stefka J."/>
            <person name="Hypsa V."/>
        </authorList>
    </citation>
    <scope>NUCLEOTIDE SEQUENCE [LARGE SCALE GENOMIC DNA]</scope>
    <source>
        <strain evidence="1">HR10_N</strain>
    </source>
</reference>
<dbReference type="EMBL" id="JAWJWE010000001">
    <property type="protein sequence ID" value="KAK6644700.1"/>
    <property type="molecule type" value="Genomic_DNA"/>
</dbReference>
<dbReference type="Proteomes" id="UP001372834">
    <property type="component" value="Unassembled WGS sequence"/>
</dbReference>
<sequence>MTSQYFHVFDWISGKISGIVTKPENCHKSPPQNIPLDTKDSGCFYESYLPNCKSYVNVEYFHRRLKCTQDFEEDLVTSCKGSSPTFSIGVDVALFMGTHPEDNIWQSCERSRRASTDVGRTTLSVPYTRSKSRSVDHGISSPFDLDLLRSKVEDRFDCVAGIATVLLQPSKKRIKLPMSRSFVRQSILGKNRSHSFDCKIICNWSPVINIYVVIRKLR</sequence>
<evidence type="ECO:0000313" key="1">
    <source>
        <dbReference type="EMBL" id="KAK6644700.1"/>
    </source>
</evidence>
<accession>A0AAN8SD88</accession>
<gene>
    <name evidence="1" type="ORF">RUM43_000968</name>
</gene>